<feature type="compositionally biased region" description="Low complexity" evidence="1">
    <location>
        <begin position="33"/>
        <end position="48"/>
    </location>
</feature>
<feature type="compositionally biased region" description="Pro residues" evidence="1">
    <location>
        <begin position="20"/>
        <end position="32"/>
    </location>
</feature>
<reference evidence="3 4" key="1">
    <citation type="submission" date="2016-05" db="EMBL/GenBank/DDBJ databases">
        <title>Complete genome sequence of Rathayibacter tritici NCPPB 1953.</title>
        <authorList>
            <person name="Park J."/>
            <person name="Lee H.-H."/>
            <person name="Lee S.-W."/>
            <person name="Seo Y.-S."/>
        </authorList>
    </citation>
    <scope>NUCLEOTIDE SEQUENCE [LARGE SCALE GENOMIC DNA]</scope>
    <source>
        <strain evidence="3 4">NCPPB 1953</strain>
    </source>
</reference>
<evidence type="ECO:0000256" key="2">
    <source>
        <dbReference type="SAM" id="Phobius"/>
    </source>
</evidence>
<feature type="region of interest" description="Disordered" evidence="1">
    <location>
        <begin position="1"/>
        <end position="67"/>
    </location>
</feature>
<dbReference type="OrthoDB" id="5124674at2"/>
<feature type="transmembrane region" description="Helical" evidence="2">
    <location>
        <begin position="126"/>
        <end position="157"/>
    </location>
</feature>
<protein>
    <recommendedName>
        <fullName evidence="5">DUF4190 domain-containing protein</fullName>
    </recommendedName>
</protein>
<dbReference type="KEGG" id="rtn:A6122_0628"/>
<keyword evidence="2" id="KW-1133">Transmembrane helix</keyword>
<dbReference type="AlphaFoldDB" id="A0A160KR86"/>
<keyword evidence="2" id="KW-0812">Transmembrane</keyword>
<dbReference type="RefSeq" id="WP_068251568.1">
    <property type="nucleotide sequence ID" value="NZ_CP015515.1"/>
</dbReference>
<dbReference type="Proteomes" id="UP000077071">
    <property type="component" value="Chromosome"/>
</dbReference>
<evidence type="ECO:0000313" key="3">
    <source>
        <dbReference type="EMBL" id="AND15784.1"/>
    </source>
</evidence>
<evidence type="ECO:0000256" key="1">
    <source>
        <dbReference type="SAM" id="MobiDB-lite"/>
    </source>
</evidence>
<dbReference type="STRING" id="33888.A6122_0628"/>
<evidence type="ECO:0000313" key="4">
    <source>
        <dbReference type="Proteomes" id="UP000077071"/>
    </source>
</evidence>
<dbReference type="EMBL" id="CP015515">
    <property type="protein sequence ID" value="AND15784.1"/>
    <property type="molecule type" value="Genomic_DNA"/>
</dbReference>
<feature type="transmembrane region" description="Helical" evidence="2">
    <location>
        <begin position="81"/>
        <end position="114"/>
    </location>
</feature>
<sequence length="162" mass="16439">MSDDSTRPSPGSDDPHSSVPVPPIPPVPPAPPSRAARPLADSAPQAYGSPPPSAPGPAADAPPRYPSAYEPAPVVPRTLSLVGMILGIVGLVITIFAWGLGFLLSAPAVVLGFLGRRREPGARGFALTAIITGFAGIVLSLIFLAITIVFVVVAVAAGNSDY</sequence>
<keyword evidence="4" id="KW-1185">Reference proteome</keyword>
<keyword evidence="2" id="KW-0472">Membrane</keyword>
<accession>A0A160KR86</accession>
<gene>
    <name evidence="3" type="ORF">A6122_0628</name>
</gene>
<organism evidence="3 4">
    <name type="scientific">Rathayibacter tritici</name>
    <dbReference type="NCBI Taxonomy" id="33888"/>
    <lineage>
        <taxon>Bacteria</taxon>
        <taxon>Bacillati</taxon>
        <taxon>Actinomycetota</taxon>
        <taxon>Actinomycetes</taxon>
        <taxon>Micrococcales</taxon>
        <taxon>Microbacteriaceae</taxon>
        <taxon>Rathayibacter</taxon>
    </lineage>
</organism>
<proteinExistence type="predicted"/>
<dbReference type="PATRIC" id="fig|33888.3.peg.699"/>
<name>A0A160KR86_9MICO</name>
<evidence type="ECO:0008006" key="5">
    <source>
        <dbReference type="Google" id="ProtNLM"/>
    </source>
</evidence>